<dbReference type="SMART" id="SM00422">
    <property type="entry name" value="HTH_MERR"/>
    <property type="match status" value="1"/>
</dbReference>
<organism evidence="5 6">
    <name type="scientific">Paenibacillus baekrokdamisoli</name>
    <dbReference type="NCBI Taxonomy" id="1712516"/>
    <lineage>
        <taxon>Bacteria</taxon>
        <taxon>Bacillati</taxon>
        <taxon>Bacillota</taxon>
        <taxon>Bacilli</taxon>
        <taxon>Bacillales</taxon>
        <taxon>Paenibacillaceae</taxon>
        <taxon>Paenibacillus</taxon>
    </lineage>
</organism>
<dbReference type="InterPro" id="IPR029063">
    <property type="entry name" value="SAM-dependent_MTases_sf"/>
</dbReference>
<dbReference type="Proteomes" id="UP000275368">
    <property type="component" value="Chromosome"/>
</dbReference>
<dbReference type="KEGG" id="pbk:Back11_50410"/>
<dbReference type="Pfam" id="PF13411">
    <property type="entry name" value="MerR_1"/>
    <property type="match status" value="1"/>
</dbReference>
<evidence type="ECO:0000256" key="4">
    <source>
        <dbReference type="ARBA" id="ARBA00023163"/>
    </source>
</evidence>
<keyword evidence="1" id="KW-0678">Repressor</keyword>
<reference evidence="5 6" key="1">
    <citation type="submission" date="2018-11" db="EMBL/GenBank/DDBJ databases">
        <title>Complete genome sequence of Paenibacillus baekrokdamisoli strain KCTC 33723.</title>
        <authorList>
            <person name="Kang S.W."/>
            <person name="Lee K.C."/>
            <person name="Kim K.K."/>
            <person name="Kim J.S."/>
            <person name="Kim D.S."/>
            <person name="Ko S.H."/>
            <person name="Yang S.H."/>
            <person name="Lee J.S."/>
        </authorList>
    </citation>
    <scope>NUCLEOTIDE SEQUENCE [LARGE SCALE GENOMIC DNA]</scope>
    <source>
        <strain evidence="5 6">KCTC 33723</strain>
    </source>
</reference>
<accession>A0A3G9IYR8</accession>
<dbReference type="PANTHER" id="PTHR30204">
    <property type="entry name" value="REDOX-CYCLING DRUG-SENSING TRANSCRIPTIONAL ACTIVATOR SOXR"/>
    <property type="match status" value="1"/>
</dbReference>
<keyword evidence="6" id="KW-1185">Reference proteome</keyword>
<proteinExistence type="predicted"/>
<dbReference type="CDD" id="cd01106">
    <property type="entry name" value="HTH_TipAL-Mta"/>
    <property type="match status" value="1"/>
</dbReference>
<dbReference type="Gene3D" id="1.10.1660.10">
    <property type="match status" value="1"/>
</dbReference>
<dbReference type="PANTHER" id="PTHR30204:SF69">
    <property type="entry name" value="MERR-FAMILY TRANSCRIPTIONAL REGULATOR"/>
    <property type="match status" value="1"/>
</dbReference>
<dbReference type="InterPro" id="IPR041698">
    <property type="entry name" value="Methyltransf_25"/>
</dbReference>
<dbReference type="GO" id="GO:0003677">
    <property type="term" value="F:DNA binding"/>
    <property type="evidence" value="ECO:0007669"/>
    <property type="project" value="UniProtKB-KW"/>
</dbReference>
<dbReference type="SUPFAM" id="SSF53335">
    <property type="entry name" value="S-adenosyl-L-methionine-dependent methyltransferases"/>
    <property type="match status" value="1"/>
</dbReference>
<dbReference type="SUPFAM" id="SSF46955">
    <property type="entry name" value="Putative DNA-binding domain"/>
    <property type="match status" value="1"/>
</dbReference>
<sequence length="320" mass="36833">MIPLQIKEVATKLNISPRAIRFYEEKGLISPIKQAHNQYRTFTEQDIWRLQTILSLREAGMPLESIKHALAEMDEDNIQELRYYLELQRSVLVAKWLEMKQVIETTDHMITLLKVNRTLPLEAIYKLAEGSKTLKEQRTAWKDTWHYDELAPTHDERAASHSGEYTYYEDTLNLIVKWVSAIQGEHGLDLGTGTGNLAGKFIAGGIHMSGVDQSKEMLRHSQRKYPTLEGRLGNFLAIPYLEGVFDFVVSSFAFHHLTNEQQLLALTEMRRVLKPRGRICIAGPMSSLLHLSHWFEENGYLLKQQLIHTVIPIIYAVPIR</sequence>
<dbReference type="EMBL" id="AP019308">
    <property type="protein sequence ID" value="BBH23696.1"/>
    <property type="molecule type" value="Genomic_DNA"/>
</dbReference>
<evidence type="ECO:0000313" key="6">
    <source>
        <dbReference type="Proteomes" id="UP000275368"/>
    </source>
</evidence>
<dbReference type="Gene3D" id="3.40.50.150">
    <property type="entry name" value="Vaccinia Virus protein VP39"/>
    <property type="match status" value="1"/>
</dbReference>
<keyword evidence="3" id="KW-0238">DNA-binding</keyword>
<evidence type="ECO:0000256" key="1">
    <source>
        <dbReference type="ARBA" id="ARBA00022491"/>
    </source>
</evidence>
<gene>
    <name evidence="5" type="ORF">Back11_50410</name>
</gene>
<evidence type="ECO:0000256" key="3">
    <source>
        <dbReference type="ARBA" id="ARBA00023125"/>
    </source>
</evidence>
<dbReference type="GO" id="GO:0003700">
    <property type="term" value="F:DNA-binding transcription factor activity"/>
    <property type="evidence" value="ECO:0007669"/>
    <property type="project" value="InterPro"/>
</dbReference>
<dbReference type="InterPro" id="IPR000551">
    <property type="entry name" value="MerR-type_HTH_dom"/>
</dbReference>
<keyword evidence="4" id="KW-0804">Transcription</keyword>
<keyword evidence="2" id="KW-0805">Transcription regulation</keyword>
<dbReference type="InterPro" id="IPR047057">
    <property type="entry name" value="MerR_fam"/>
</dbReference>
<name>A0A3G9IYR8_9BACL</name>
<dbReference type="InterPro" id="IPR009061">
    <property type="entry name" value="DNA-bd_dom_put_sf"/>
</dbReference>
<dbReference type="CDD" id="cd02440">
    <property type="entry name" value="AdoMet_MTases"/>
    <property type="match status" value="1"/>
</dbReference>
<dbReference type="AlphaFoldDB" id="A0A3G9IYR8"/>
<dbReference type="Pfam" id="PF13649">
    <property type="entry name" value="Methyltransf_25"/>
    <property type="match status" value="1"/>
</dbReference>
<evidence type="ECO:0000256" key="2">
    <source>
        <dbReference type="ARBA" id="ARBA00023015"/>
    </source>
</evidence>
<dbReference type="PROSITE" id="PS50937">
    <property type="entry name" value="HTH_MERR_2"/>
    <property type="match status" value="1"/>
</dbReference>
<protein>
    <submittedName>
        <fullName evidence="5">MerR family transcriptional regulator</fullName>
    </submittedName>
</protein>
<evidence type="ECO:0000313" key="5">
    <source>
        <dbReference type="EMBL" id="BBH23696.1"/>
    </source>
</evidence>